<evidence type="ECO:0000313" key="5">
    <source>
        <dbReference type="EMBL" id="XCD03205.1"/>
    </source>
</evidence>
<dbReference type="GO" id="GO:0005198">
    <property type="term" value="F:structural molecule activity"/>
    <property type="evidence" value="ECO:0007669"/>
    <property type="project" value="InterPro"/>
</dbReference>
<name>A0AAU8AU30_9VIRU</name>
<comment type="subcellular location">
    <subcellularLocation>
        <location evidence="1">Virion</location>
    </subcellularLocation>
</comment>
<evidence type="ECO:0000256" key="2">
    <source>
        <dbReference type="ARBA" id="ARBA00022431"/>
    </source>
</evidence>
<dbReference type="InterPro" id="IPR037002">
    <property type="entry name" value="Microviridae_protein_F_sf"/>
</dbReference>
<evidence type="ECO:0000256" key="1">
    <source>
        <dbReference type="ARBA" id="ARBA00004328"/>
    </source>
</evidence>
<sequence>MAGFNYDQVRNHPSRDGADYSSKSIFSAKVGEILPTYWCFTQPDDVFQINYSWFTRTTPVNTAAYTRIREYFDFAFIPLRLLWRYAPEILTQMTDNIQSSSSSLGADTFDGSLPHTDFKDGLNRFCFALYDGKKDGKTAPYPSLESCYNNEFGFSRSDLAAKLAYMLGTGPFVEKGKNISGVIWPKYNPGTKLDQEGFPSCYCVNVFFSMFPWLAYQKFYSDYFRYTQWEKTQVGTFNVDYMIEGSWVTPSAGTSNLAFYANPTLWDLRYCNWPKDMFTGILPSSQFGDVASISETTTSPAGDEWYVRFRNLSTSGTGNVMTAASSSSGSGVNIMPQGSGTGTYPSIPSHTQLVVKAADITTSFNALQLRLMQVTQKWKEITISGDQTSRDQIYKHFGVKLPAELSSMSKYIGGAASNLDISEVVNTNLAESSSVADIAGKGIGTGRGSHYIHVKEWGVLMCVYHAVPLLDYARQGIDPQFLYTLNTDFPIPEFDRIGYQSIPAVVFLNNYDIVPTTIGNKLYVDTNLGYSSRYYDWKTKVDTVNGMFLTTARQWVAPVGYDYLKAYFSKLNSSAWTSGQLITSNFFKVNPAILDSIFVNAADGTWDTDQLMVNAQFDVKKVQNLSSSSIPY</sequence>
<accession>A0AAU8AU30</accession>
<keyword evidence="4" id="KW-0946">Virion</keyword>
<reference evidence="5" key="1">
    <citation type="submission" date="2024-03" db="EMBL/GenBank/DDBJ databases">
        <title>Diverse circular DNA viruses in blood, oral, and fecal samples of captive lemurs.</title>
        <authorList>
            <person name="Paietta E.N."/>
            <person name="Kraberger S."/>
            <person name="Lund M.C."/>
            <person name="Custer J.M."/>
            <person name="Vargas K.M."/>
            <person name="Ehmke E.E."/>
            <person name="Yoder A.D."/>
            <person name="Varsani A."/>
        </authorList>
    </citation>
    <scope>NUCLEOTIDE SEQUENCE</scope>
    <source>
        <strain evidence="5">Duke_18_26</strain>
    </source>
</reference>
<dbReference type="Gene3D" id="2.60.169.10">
    <property type="entry name" value="Microviridae F protein"/>
    <property type="match status" value="1"/>
</dbReference>
<proteinExistence type="predicted"/>
<dbReference type="InterPro" id="IPR003514">
    <property type="entry name" value="Microviridae_protein_F"/>
</dbReference>
<dbReference type="Pfam" id="PF02305">
    <property type="entry name" value="Phage_F"/>
    <property type="match status" value="1"/>
</dbReference>
<keyword evidence="2" id="KW-1140">T=1 icosahedral capsid protein</keyword>
<dbReference type="GO" id="GO:0039615">
    <property type="term" value="C:T=1 icosahedral viral capsid"/>
    <property type="evidence" value="ECO:0007669"/>
    <property type="project" value="UniProtKB-KW"/>
</dbReference>
<dbReference type="EMBL" id="PP511328">
    <property type="protein sequence ID" value="XCD03205.1"/>
    <property type="molecule type" value="Genomic_DNA"/>
</dbReference>
<protein>
    <submittedName>
        <fullName evidence="5">Major capsid protein</fullName>
    </submittedName>
</protein>
<organism evidence="5">
    <name type="scientific">Dulem virus 263</name>
    <dbReference type="NCBI Taxonomy" id="3145740"/>
    <lineage>
        <taxon>Viruses</taxon>
        <taxon>Monodnaviria</taxon>
        <taxon>Sangervirae</taxon>
        <taxon>Phixviricota</taxon>
        <taxon>Malgrandaviricetes</taxon>
        <taxon>Petitvirales</taxon>
        <taxon>Microviridae</taxon>
        <taxon>Microvirus</taxon>
    </lineage>
</organism>
<evidence type="ECO:0000256" key="4">
    <source>
        <dbReference type="ARBA" id="ARBA00022844"/>
    </source>
</evidence>
<keyword evidence="3" id="KW-0167">Capsid protein</keyword>
<evidence type="ECO:0000256" key="3">
    <source>
        <dbReference type="ARBA" id="ARBA00022561"/>
    </source>
</evidence>